<dbReference type="EMBL" id="BOMW01000035">
    <property type="protein sequence ID" value="GIF06301.1"/>
    <property type="molecule type" value="Genomic_DNA"/>
</dbReference>
<dbReference type="Proteomes" id="UP000629619">
    <property type="component" value="Unassembled WGS sequence"/>
</dbReference>
<evidence type="ECO:0000313" key="2">
    <source>
        <dbReference type="Proteomes" id="UP000629619"/>
    </source>
</evidence>
<dbReference type="AlphaFoldDB" id="A0A919N8K6"/>
<accession>A0A919N8K6</accession>
<sequence>MQRRIQLVVEERRVAFAARQPEPAFDPETTMEIPPPDLPVVVPQRAIGRVVIPQV</sequence>
<keyword evidence="2" id="KW-1185">Reference proteome</keyword>
<proteinExistence type="predicted"/>
<reference evidence="1" key="1">
    <citation type="submission" date="2021-01" db="EMBL/GenBank/DDBJ databases">
        <title>Whole genome shotgun sequence of Actinoplanes siamensis NBRC 109076.</title>
        <authorList>
            <person name="Komaki H."/>
            <person name="Tamura T."/>
        </authorList>
    </citation>
    <scope>NUCLEOTIDE SEQUENCE</scope>
    <source>
        <strain evidence="1">NBRC 109076</strain>
    </source>
</reference>
<comment type="caution">
    <text evidence="1">The sequence shown here is derived from an EMBL/GenBank/DDBJ whole genome shotgun (WGS) entry which is preliminary data.</text>
</comment>
<name>A0A919N8K6_9ACTN</name>
<evidence type="ECO:0000313" key="1">
    <source>
        <dbReference type="EMBL" id="GIF06301.1"/>
    </source>
</evidence>
<protein>
    <submittedName>
        <fullName evidence="1">Uncharacterized protein</fullName>
    </submittedName>
</protein>
<organism evidence="1 2">
    <name type="scientific">Actinoplanes siamensis</name>
    <dbReference type="NCBI Taxonomy" id="1223317"/>
    <lineage>
        <taxon>Bacteria</taxon>
        <taxon>Bacillati</taxon>
        <taxon>Actinomycetota</taxon>
        <taxon>Actinomycetes</taxon>
        <taxon>Micromonosporales</taxon>
        <taxon>Micromonosporaceae</taxon>
        <taxon>Actinoplanes</taxon>
    </lineage>
</organism>
<gene>
    <name evidence="1" type="ORF">Asi03nite_38390</name>
</gene>